<gene>
    <name evidence="1" type="ORF">BofuT4_uP130290.1</name>
</gene>
<name>G2YRT1_BOTF4</name>
<organism evidence="1 2">
    <name type="scientific">Botryotinia fuckeliana (strain T4)</name>
    <name type="common">Noble rot fungus</name>
    <name type="synonym">Botrytis cinerea</name>
    <dbReference type="NCBI Taxonomy" id="999810"/>
    <lineage>
        <taxon>Eukaryota</taxon>
        <taxon>Fungi</taxon>
        <taxon>Dikarya</taxon>
        <taxon>Ascomycota</taxon>
        <taxon>Pezizomycotina</taxon>
        <taxon>Leotiomycetes</taxon>
        <taxon>Helotiales</taxon>
        <taxon>Sclerotiniaceae</taxon>
        <taxon>Botrytis</taxon>
    </lineage>
</organism>
<dbReference type="Proteomes" id="UP000008177">
    <property type="component" value="Unplaced contigs"/>
</dbReference>
<accession>G2YRT1</accession>
<protein>
    <submittedName>
        <fullName evidence="1">Uncharacterized protein</fullName>
    </submittedName>
</protein>
<sequence length="49" mass="5586">MEVSMSFSFTSSHYLASLLPHTLTEVRTHYCQKHVPWGLGSIFLTAARF</sequence>
<proteinExistence type="predicted"/>
<dbReference type="AlphaFoldDB" id="G2YRT1"/>
<evidence type="ECO:0000313" key="1">
    <source>
        <dbReference type="EMBL" id="CCD54329.1"/>
    </source>
</evidence>
<reference evidence="2" key="1">
    <citation type="journal article" date="2011" name="PLoS Genet.">
        <title>Genomic analysis of the necrotrophic fungal pathogens Sclerotinia sclerotiorum and Botrytis cinerea.</title>
        <authorList>
            <person name="Amselem J."/>
            <person name="Cuomo C.A."/>
            <person name="van Kan J.A."/>
            <person name="Viaud M."/>
            <person name="Benito E.P."/>
            <person name="Couloux A."/>
            <person name="Coutinho P.M."/>
            <person name="de Vries R.P."/>
            <person name="Dyer P.S."/>
            <person name="Fillinger S."/>
            <person name="Fournier E."/>
            <person name="Gout L."/>
            <person name="Hahn M."/>
            <person name="Kohn L."/>
            <person name="Lapalu N."/>
            <person name="Plummer K.M."/>
            <person name="Pradier J.M."/>
            <person name="Quevillon E."/>
            <person name="Sharon A."/>
            <person name="Simon A."/>
            <person name="ten Have A."/>
            <person name="Tudzynski B."/>
            <person name="Tudzynski P."/>
            <person name="Wincker P."/>
            <person name="Andrew M."/>
            <person name="Anthouard V."/>
            <person name="Beever R.E."/>
            <person name="Beffa R."/>
            <person name="Benoit I."/>
            <person name="Bouzid O."/>
            <person name="Brault B."/>
            <person name="Chen Z."/>
            <person name="Choquer M."/>
            <person name="Collemare J."/>
            <person name="Cotton P."/>
            <person name="Danchin E.G."/>
            <person name="Da Silva C."/>
            <person name="Gautier A."/>
            <person name="Giraud C."/>
            <person name="Giraud T."/>
            <person name="Gonzalez C."/>
            <person name="Grossetete S."/>
            <person name="Guldener U."/>
            <person name="Henrissat B."/>
            <person name="Howlett B.J."/>
            <person name="Kodira C."/>
            <person name="Kretschmer M."/>
            <person name="Lappartient A."/>
            <person name="Leroch M."/>
            <person name="Levis C."/>
            <person name="Mauceli E."/>
            <person name="Neuveglise C."/>
            <person name="Oeser B."/>
            <person name="Pearson M."/>
            <person name="Poulain J."/>
            <person name="Poussereau N."/>
            <person name="Quesneville H."/>
            <person name="Rascle C."/>
            <person name="Schumacher J."/>
            <person name="Segurens B."/>
            <person name="Sexton A."/>
            <person name="Silva E."/>
            <person name="Sirven C."/>
            <person name="Soanes D.M."/>
            <person name="Talbot N.J."/>
            <person name="Templeton M."/>
            <person name="Yandava C."/>
            <person name="Yarden O."/>
            <person name="Zeng Q."/>
            <person name="Rollins J.A."/>
            <person name="Lebrun M.H."/>
            <person name="Dickman M."/>
        </authorList>
    </citation>
    <scope>NUCLEOTIDE SEQUENCE [LARGE SCALE GENOMIC DNA]</scope>
    <source>
        <strain evidence="2">T4</strain>
    </source>
</reference>
<dbReference type="InParanoid" id="G2YRT1"/>
<dbReference type="HOGENOM" id="CLU_3142925_0_0_1"/>
<evidence type="ECO:0000313" key="2">
    <source>
        <dbReference type="Proteomes" id="UP000008177"/>
    </source>
</evidence>
<dbReference type="EMBL" id="FQ790350">
    <property type="protein sequence ID" value="CCD54329.1"/>
    <property type="molecule type" value="Genomic_DNA"/>
</dbReference>